<accession>A0A0V1IVH1</accession>
<dbReference type="EMBL" id="JYDV01000020">
    <property type="protein sequence ID" value="KRZ41358.1"/>
    <property type="molecule type" value="Genomic_DNA"/>
</dbReference>
<dbReference type="EMBL" id="JYDS01000082">
    <property type="protein sequence ID" value="KRZ26647.1"/>
    <property type="molecule type" value="Genomic_DNA"/>
</dbReference>
<organism evidence="1 3">
    <name type="scientific">Trichinella pseudospiralis</name>
    <name type="common">Parasitic roundworm</name>
    <dbReference type="NCBI Taxonomy" id="6337"/>
    <lineage>
        <taxon>Eukaryota</taxon>
        <taxon>Metazoa</taxon>
        <taxon>Ecdysozoa</taxon>
        <taxon>Nematoda</taxon>
        <taxon>Enoplea</taxon>
        <taxon>Dorylaimia</taxon>
        <taxon>Trichinellida</taxon>
        <taxon>Trichinellidae</taxon>
        <taxon>Trichinella</taxon>
    </lineage>
</organism>
<reference evidence="3 4" key="1">
    <citation type="submission" date="2015-01" db="EMBL/GenBank/DDBJ databases">
        <title>Evolution of Trichinella species and genotypes.</title>
        <authorList>
            <person name="Korhonen P.K."/>
            <person name="Edoardo P."/>
            <person name="Giuseppe L.R."/>
            <person name="Gasser R.B."/>
        </authorList>
    </citation>
    <scope>NUCLEOTIDE SEQUENCE [LARGE SCALE GENOMIC DNA]</scope>
    <source>
        <strain evidence="2">ISS176</strain>
        <strain evidence="1">ISS588</strain>
    </source>
</reference>
<evidence type="ECO:0000313" key="3">
    <source>
        <dbReference type="Proteomes" id="UP000054805"/>
    </source>
</evidence>
<protein>
    <submittedName>
        <fullName evidence="1">Uncharacterized protein</fullName>
    </submittedName>
</protein>
<evidence type="ECO:0000313" key="1">
    <source>
        <dbReference type="EMBL" id="KRZ26647.1"/>
    </source>
</evidence>
<sequence>MNVLKIVIPNVKLTKATVFIVHGEMHWTVGCKIADCRRGNDFPKLTLDQTFSDNDIHSINANLSWCPCFCFAKNKSDVLAVSNVPEKPNPFLKTSRQKSVKLR</sequence>
<evidence type="ECO:0000313" key="4">
    <source>
        <dbReference type="Proteomes" id="UP000054826"/>
    </source>
</evidence>
<evidence type="ECO:0000313" key="2">
    <source>
        <dbReference type="EMBL" id="KRZ41358.1"/>
    </source>
</evidence>
<name>A0A0V1IVH1_TRIPS</name>
<keyword evidence="3" id="KW-1185">Reference proteome</keyword>
<dbReference type="Proteomes" id="UP000054805">
    <property type="component" value="Unassembled WGS sequence"/>
</dbReference>
<proteinExistence type="predicted"/>
<comment type="caution">
    <text evidence="1">The sequence shown here is derived from an EMBL/GenBank/DDBJ whole genome shotgun (WGS) entry which is preliminary data.</text>
</comment>
<dbReference type="AlphaFoldDB" id="A0A0V1IVH1"/>
<dbReference type="Proteomes" id="UP000054826">
    <property type="component" value="Unassembled WGS sequence"/>
</dbReference>
<gene>
    <name evidence="1" type="ORF">T4B_324</name>
    <name evidence="2" type="ORF">T4C_5221</name>
</gene>